<dbReference type="Gene3D" id="1.25.40.10">
    <property type="entry name" value="Tetratricopeptide repeat domain"/>
    <property type="match status" value="1"/>
</dbReference>
<dbReference type="Proteomes" id="UP000009168">
    <property type="component" value="Unassembled WGS sequence"/>
</dbReference>
<evidence type="ECO:0000313" key="2">
    <source>
        <dbReference type="EMBL" id="EAR89196.2"/>
    </source>
</evidence>
<evidence type="ECO:0000256" key="1">
    <source>
        <dbReference type="SAM" id="Coils"/>
    </source>
</evidence>
<keyword evidence="1" id="KW-0175">Coiled coil</keyword>
<dbReference type="KEGG" id="tet:TTHERM_01253410"/>
<organism evidence="2 3">
    <name type="scientific">Tetrahymena thermophila (strain SB210)</name>
    <dbReference type="NCBI Taxonomy" id="312017"/>
    <lineage>
        <taxon>Eukaryota</taxon>
        <taxon>Sar</taxon>
        <taxon>Alveolata</taxon>
        <taxon>Ciliophora</taxon>
        <taxon>Intramacronucleata</taxon>
        <taxon>Oligohymenophorea</taxon>
        <taxon>Hymenostomatida</taxon>
        <taxon>Tetrahymenina</taxon>
        <taxon>Tetrahymenidae</taxon>
        <taxon>Tetrahymena</taxon>
    </lineage>
</organism>
<dbReference type="InterPro" id="IPR011990">
    <property type="entry name" value="TPR-like_helical_dom_sf"/>
</dbReference>
<proteinExistence type="predicted"/>
<reference evidence="3" key="1">
    <citation type="journal article" date="2006" name="PLoS Biol.">
        <title>Macronuclear genome sequence of the ciliate Tetrahymena thermophila, a model eukaryote.</title>
        <authorList>
            <person name="Eisen J.A."/>
            <person name="Coyne R.S."/>
            <person name="Wu M."/>
            <person name="Wu D."/>
            <person name="Thiagarajan M."/>
            <person name="Wortman J.R."/>
            <person name="Badger J.H."/>
            <person name="Ren Q."/>
            <person name="Amedeo P."/>
            <person name="Jones K.M."/>
            <person name="Tallon L.J."/>
            <person name="Delcher A.L."/>
            <person name="Salzberg S.L."/>
            <person name="Silva J.C."/>
            <person name="Haas B.J."/>
            <person name="Majoros W.H."/>
            <person name="Farzad M."/>
            <person name="Carlton J.M."/>
            <person name="Smith R.K. Jr."/>
            <person name="Garg J."/>
            <person name="Pearlman R.E."/>
            <person name="Karrer K.M."/>
            <person name="Sun L."/>
            <person name="Manning G."/>
            <person name="Elde N.C."/>
            <person name="Turkewitz A.P."/>
            <person name="Asai D.J."/>
            <person name="Wilkes D.E."/>
            <person name="Wang Y."/>
            <person name="Cai H."/>
            <person name="Collins K."/>
            <person name="Stewart B.A."/>
            <person name="Lee S.R."/>
            <person name="Wilamowska K."/>
            <person name="Weinberg Z."/>
            <person name="Ruzzo W.L."/>
            <person name="Wloga D."/>
            <person name="Gaertig J."/>
            <person name="Frankel J."/>
            <person name="Tsao C.-C."/>
            <person name="Gorovsky M.A."/>
            <person name="Keeling P.J."/>
            <person name="Waller R.F."/>
            <person name="Patron N.J."/>
            <person name="Cherry J.M."/>
            <person name="Stover N.A."/>
            <person name="Krieger C.J."/>
            <person name="del Toro C."/>
            <person name="Ryder H.F."/>
            <person name="Williamson S.C."/>
            <person name="Barbeau R.A."/>
            <person name="Hamilton E.P."/>
            <person name="Orias E."/>
        </authorList>
    </citation>
    <scope>NUCLEOTIDE SEQUENCE [LARGE SCALE GENOMIC DNA]</scope>
    <source>
        <strain evidence="3">SB210</strain>
    </source>
</reference>
<accession>Q22V89</accession>
<dbReference type="OrthoDB" id="307285at2759"/>
<dbReference type="RefSeq" id="XP_001009441.2">
    <property type="nucleotide sequence ID" value="XM_001009441.2"/>
</dbReference>
<protein>
    <submittedName>
        <fullName evidence="2">Tetratricopeptide repeat protein</fullName>
    </submittedName>
</protein>
<dbReference type="EMBL" id="GG662824">
    <property type="protein sequence ID" value="EAR89196.2"/>
    <property type="molecule type" value="Genomic_DNA"/>
</dbReference>
<sequence length="196" mass="22915">MDQDHQGTENNPNSDSINQYQEIIDSIKSGIEAFKSNDEDQAIINYLEAILSIEDEKENEKLTQQQRDELQQLEIRSRNYFAEVKAHINDFHSVIIQSETVLKLDPTNSQAKFMLAKGLHKMNKFEKAFQIISELKEQTDNINNREYLELYSQCEKDLQQYIKEGKKEEQQNYNINKYNLKMGSGIGDQGQQLEFL</sequence>
<dbReference type="HOGENOM" id="CLU_1317775_0_0_1"/>
<keyword evidence="3" id="KW-1185">Reference proteome</keyword>
<gene>
    <name evidence="2" type="ORF">TTHERM_01253410</name>
</gene>
<dbReference type="SUPFAM" id="SSF48452">
    <property type="entry name" value="TPR-like"/>
    <property type="match status" value="1"/>
</dbReference>
<name>Q22V89_TETTS</name>
<evidence type="ECO:0000313" key="3">
    <source>
        <dbReference type="Proteomes" id="UP000009168"/>
    </source>
</evidence>
<dbReference type="GeneID" id="7840291"/>
<feature type="coiled-coil region" evidence="1">
    <location>
        <begin position="144"/>
        <end position="171"/>
    </location>
</feature>
<dbReference type="InParanoid" id="Q22V89"/>
<dbReference type="AlphaFoldDB" id="Q22V89"/>